<evidence type="ECO:0000313" key="2">
    <source>
        <dbReference type="EMBL" id="RUS98020.1"/>
    </source>
</evidence>
<feature type="compositionally biased region" description="Low complexity" evidence="1">
    <location>
        <begin position="55"/>
        <end position="72"/>
    </location>
</feature>
<organism evidence="2 3">
    <name type="scientific">Dulcicalothrix desertica PCC 7102</name>
    <dbReference type="NCBI Taxonomy" id="232991"/>
    <lineage>
        <taxon>Bacteria</taxon>
        <taxon>Bacillati</taxon>
        <taxon>Cyanobacteriota</taxon>
        <taxon>Cyanophyceae</taxon>
        <taxon>Nostocales</taxon>
        <taxon>Calotrichaceae</taxon>
        <taxon>Dulcicalothrix</taxon>
    </lineage>
</organism>
<dbReference type="InterPro" id="IPR011250">
    <property type="entry name" value="OMP/PagP_B-barrel"/>
</dbReference>
<evidence type="ECO:0008006" key="4">
    <source>
        <dbReference type="Google" id="ProtNLM"/>
    </source>
</evidence>
<dbReference type="Proteomes" id="UP000271624">
    <property type="component" value="Unassembled WGS sequence"/>
</dbReference>
<accession>A0A3S1ACB9</accession>
<comment type="caution">
    <text evidence="2">The sequence shown here is derived from an EMBL/GenBank/DDBJ whole genome shotgun (WGS) entry which is preliminary data.</text>
</comment>
<gene>
    <name evidence="2" type="ORF">DSM106972_082390</name>
</gene>
<dbReference type="RefSeq" id="WP_127086311.1">
    <property type="nucleotide sequence ID" value="NZ_RSCL01000030.1"/>
</dbReference>
<reference evidence="2" key="1">
    <citation type="submission" date="2018-12" db="EMBL/GenBank/DDBJ databases">
        <authorList>
            <person name="Will S."/>
            <person name="Neumann-Schaal M."/>
            <person name="Henke P."/>
        </authorList>
    </citation>
    <scope>NUCLEOTIDE SEQUENCE</scope>
    <source>
        <strain evidence="2">PCC 7102</strain>
    </source>
</reference>
<dbReference type="AlphaFoldDB" id="A0A3S1ACB9"/>
<dbReference type="SUPFAM" id="SSF56925">
    <property type="entry name" value="OMPA-like"/>
    <property type="match status" value="1"/>
</dbReference>
<protein>
    <recommendedName>
        <fullName evidence="4">Outer membrane protein beta-barrel domain-containing protein</fullName>
    </recommendedName>
</protein>
<proteinExistence type="predicted"/>
<evidence type="ECO:0000256" key="1">
    <source>
        <dbReference type="SAM" id="MobiDB-lite"/>
    </source>
</evidence>
<dbReference type="OrthoDB" id="509458at2"/>
<name>A0A3S1ACB9_9CYAN</name>
<sequence length="221" mass="22710">MVLLASTNVQAETAPTSAQKLNNALKRAHNLAVTPVPGTTATTSAALMQQEVTTPVQQSEQTQQETTKQVAQADIDPGRTTRGGSSYVGVAGNIGLGGGDSALGDGNFAVMSKVGLTRTFSVRPAAVFGNNTAILIPVTYDFSLQQPDDPFVEPLPIAPYVGVGGAIKTGGDNSQIAFLVTGGVDFPLTQQFTATAAINAGFFDQTDVGLLIGVGYNFGGF</sequence>
<reference evidence="2" key="2">
    <citation type="journal article" date="2019" name="Genome Biol. Evol.">
        <title>Day and night: Metabolic profiles and evolutionary relationships of six axenic non-marine cyanobacteria.</title>
        <authorList>
            <person name="Will S.E."/>
            <person name="Henke P."/>
            <person name="Boedeker C."/>
            <person name="Huang S."/>
            <person name="Brinkmann H."/>
            <person name="Rohde M."/>
            <person name="Jarek M."/>
            <person name="Friedl T."/>
            <person name="Seufert S."/>
            <person name="Schumacher M."/>
            <person name="Overmann J."/>
            <person name="Neumann-Schaal M."/>
            <person name="Petersen J."/>
        </authorList>
    </citation>
    <scope>NUCLEOTIDE SEQUENCE [LARGE SCALE GENOMIC DNA]</scope>
    <source>
        <strain evidence="2">PCC 7102</strain>
    </source>
</reference>
<evidence type="ECO:0000313" key="3">
    <source>
        <dbReference type="Proteomes" id="UP000271624"/>
    </source>
</evidence>
<dbReference type="EMBL" id="RSCL01000030">
    <property type="protein sequence ID" value="RUS98020.1"/>
    <property type="molecule type" value="Genomic_DNA"/>
</dbReference>
<keyword evidence="3" id="KW-1185">Reference proteome</keyword>
<feature type="region of interest" description="Disordered" evidence="1">
    <location>
        <begin position="55"/>
        <end position="84"/>
    </location>
</feature>